<dbReference type="RefSeq" id="WP_088775907.1">
    <property type="nucleotide sequence ID" value="NZ_BDJK01000055.1"/>
</dbReference>
<dbReference type="GO" id="GO:0005886">
    <property type="term" value="C:plasma membrane"/>
    <property type="evidence" value="ECO:0007669"/>
    <property type="project" value="UniProtKB-SubCell"/>
</dbReference>
<keyword evidence="5 6" id="KW-0472">Membrane</keyword>
<accession>A0A1L8CXW4</accession>
<feature type="transmembrane region" description="Helical" evidence="6">
    <location>
        <begin position="265"/>
        <end position="287"/>
    </location>
</feature>
<gene>
    <name evidence="7" type="ORF">cpu_22850</name>
</gene>
<organism evidence="7 8">
    <name type="scientific">Carboxydothermus pertinax</name>
    <dbReference type="NCBI Taxonomy" id="870242"/>
    <lineage>
        <taxon>Bacteria</taxon>
        <taxon>Bacillati</taxon>
        <taxon>Bacillota</taxon>
        <taxon>Clostridia</taxon>
        <taxon>Thermoanaerobacterales</taxon>
        <taxon>Thermoanaerobacteraceae</taxon>
        <taxon>Carboxydothermus</taxon>
    </lineage>
</organism>
<reference evidence="8" key="1">
    <citation type="submission" date="2016-12" db="EMBL/GenBank/DDBJ databases">
        <title>Draft Genome Sequences od Carboxydothermus pertinax and islandicus, Hydrogenogenic Carboxydotrophic Bacteria.</title>
        <authorList>
            <person name="Fukuyama Y."/>
            <person name="Ohmae K."/>
            <person name="Yoneda Y."/>
            <person name="Yoshida T."/>
            <person name="Sako Y."/>
        </authorList>
    </citation>
    <scope>NUCLEOTIDE SEQUENCE [LARGE SCALE GENOMIC DNA]</scope>
    <source>
        <strain evidence="8">Ug1</strain>
    </source>
</reference>
<feature type="transmembrane region" description="Helical" evidence="6">
    <location>
        <begin position="192"/>
        <end position="211"/>
    </location>
</feature>
<dbReference type="CDD" id="cd06580">
    <property type="entry name" value="TM_PBP1_transp_TpRbsC_like"/>
    <property type="match status" value="1"/>
</dbReference>
<feature type="transmembrane region" description="Helical" evidence="6">
    <location>
        <begin position="227"/>
        <end position="253"/>
    </location>
</feature>
<dbReference type="PANTHER" id="PTHR43370:SF1">
    <property type="entry name" value="GUANOSINE ABC TRANSPORTER PERMEASE PROTEIN NUPQ"/>
    <property type="match status" value="1"/>
</dbReference>
<dbReference type="AlphaFoldDB" id="A0A1L8CXW4"/>
<dbReference type="STRING" id="870242.cpu_22850"/>
<comment type="subcellular location">
    <subcellularLocation>
        <location evidence="1">Cell membrane</location>
        <topology evidence="1">Multi-pass membrane protein</topology>
    </subcellularLocation>
</comment>
<evidence type="ECO:0000313" key="8">
    <source>
        <dbReference type="Proteomes" id="UP000187485"/>
    </source>
</evidence>
<proteinExistence type="predicted"/>
<evidence type="ECO:0000256" key="5">
    <source>
        <dbReference type="ARBA" id="ARBA00023136"/>
    </source>
</evidence>
<dbReference type="PANTHER" id="PTHR43370">
    <property type="entry name" value="SUGAR ABC TRANSPORTER INTEGRAL MEMBRANE PROTEIN-RELATED"/>
    <property type="match status" value="1"/>
</dbReference>
<protein>
    <submittedName>
        <fullName evidence="7">Putative sugar ABC transporter, permease protein</fullName>
    </submittedName>
</protein>
<evidence type="ECO:0000256" key="6">
    <source>
        <dbReference type="SAM" id="Phobius"/>
    </source>
</evidence>
<feature type="transmembrane region" description="Helical" evidence="6">
    <location>
        <begin position="143"/>
        <end position="161"/>
    </location>
</feature>
<evidence type="ECO:0000256" key="4">
    <source>
        <dbReference type="ARBA" id="ARBA00022989"/>
    </source>
</evidence>
<dbReference type="OrthoDB" id="9792579at2"/>
<evidence type="ECO:0000256" key="2">
    <source>
        <dbReference type="ARBA" id="ARBA00022475"/>
    </source>
</evidence>
<dbReference type="InterPro" id="IPR001851">
    <property type="entry name" value="ABC_transp_permease"/>
</dbReference>
<sequence>MGDIMEMLASALRMTIPVLITALGAIYSERSGVTNIGLEGMMMTGAFWGAYGALHYGPVGGFLLAIAMGMLVALIHAVVTVTYRVDQIVSGVAINILAYGLARFFSIALFGMATTSPSVNGLPKIDIPLLKNINALKPIATDISPIIILGILLVFITYWVLERTVFGLRLKAVGENPLAADTLGVKVIPYRYLGVIISGAFAGLAGAYLSIEHTHMYVEGMTQGKGFIALAAMIFGNWMPFGSFWASFLFGFAEAISMRVVQSKVIPYQFIKMIPYLLTLLVLAGVVRKAQPPASVGIPYSREGD</sequence>
<dbReference type="Pfam" id="PF02653">
    <property type="entry name" value="BPD_transp_2"/>
    <property type="match status" value="1"/>
</dbReference>
<evidence type="ECO:0000256" key="1">
    <source>
        <dbReference type="ARBA" id="ARBA00004651"/>
    </source>
</evidence>
<dbReference type="EMBL" id="BDJK01000055">
    <property type="protein sequence ID" value="GAV23775.1"/>
    <property type="molecule type" value="Genomic_DNA"/>
</dbReference>
<feature type="transmembrane region" description="Helical" evidence="6">
    <location>
        <begin position="91"/>
        <end position="113"/>
    </location>
</feature>
<dbReference type="GO" id="GO:0022857">
    <property type="term" value="F:transmembrane transporter activity"/>
    <property type="evidence" value="ECO:0007669"/>
    <property type="project" value="InterPro"/>
</dbReference>
<name>A0A1L8CXW4_9THEO</name>
<keyword evidence="8" id="KW-1185">Reference proteome</keyword>
<keyword evidence="2" id="KW-1003">Cell membrane</keyword>
<evidence type="ECO:0000256" key="3">
    <source>
        <dbReference type="ARBA" id="ARBA00022692"/>
    </source>
</evidence>
<dbReference type="Proteomes" id="UP000187485">
    <property type="component" value="Unassembled WGS sequence"/>
</dbReference>
<keyword evidence="3 6" id="KW-0812">Transmembrane</keyword>
<feature type="transmembrane region" description="Helical" evidence="6">
    <location>
        <begin position="54"/>
        <end position="79"/>
    </location>
</feature>
<keyword evidence="4 6" id="KW-1133">Transmembrane helix</keyword>
<comment type="caution">
    <text evidence="7">The sequence shown here is derived from an EMBL/GenBank/DDBJ whole genome shotgun (WGS) entry which is preliminary data.</text>
</comment>
<evidence type="ECO:0000313" key="7">
    <source>
        <dbReference type="EMBL" id="GAV23775.1"/>
    </source>
</evidence>